<dbReference type="Pfam" id="PF07311">
    <property type="entry name" value="Dodecin"/>
    <property type="match status" value="1"/>
</dbReference>
<dbReference type="Gene3D" id="3.30.1660.10">
    <property type="entry name" value="Flavin-binding protein dodecin"/>
    <property type="match status" value="1"/>
</dbReference>
<dbReference type="InterPro" id="IPR036694">
    <property type="entry name" value="Dodecin-like_sf"/>
</dbReference>
<dbReference type="RefSeq" id="WP_136909302.1">
    <property type="nucleotide sequence ID" value="NZ_SUMD01000004.1"/>
</dbReference>
<comment type="caution">
    <text evidence="1">The sequence shown here is derived from an EMBL/GenBank/DDBJ whole genome shotgun (WGS) entry which is preliminary data.</text>
</comment>
<evidence type="ECO:0000313" key="1">
    <source>
        <dbReference type="EMBL" id="TJZ78318.1"/>
    </source>
</evidence>
<name>A0ABY2RKM9_9NOCA</name>
<dbReference type="PANTHER" id="PTHR39324">
    <property type="entry name" value="CALCIUM DODECIN"/>
    <property type="match status" value="1"/>
</dbReference>
<dbReference type="EMBL" id="SUMD01000004">
    <property type="protein sequence ID" value="TJZ78318.1"/>
    <property type="molecule type" value="Genomic_DNA"/>
</dbReference>
<proteinExistence type="predicted"/>
<organism evidence="1 2">
    <name type="scientific">Rhodococcus oryzae</name>
    <dbReference type="NCBI Taxonomy" id="2571143"/>
    <lineage>
        <taxon>Bacteria</taxon>
        <taxon>Bacillati</taxon>
        <taxon>Actinomycetota</taxon>
        <taxon>Actinomycetes</taxon>
        <taxon>Mycobacteriales</taxon>
        <taxon>Nocardiaceae</taxon>
        <taxon>Rhodococcus</taxon>
    </lineage>
</organism>
<dbReference type="SUPFAM" id="SSF89807">
    <property type="entry name" value="Dodecin-like"/>
    <property type="match status" value="1"/>
</dbReference>
<evidence type="ECO:0000313" key="2">
    <source>
        <dbReference type="Proteomes" id="UP000305109"/>
    </source>
</evidence>
<sequence length="66" mass="7087">MSVAKVLEISASSTVSSDDAVKQGIAKAAETVHGITAAWVQDTQVVVENSKVTEWRVNLKITFVLE</sequence>
<reference evidence="1 2" key="1">
    <citation type="submission" date="2019-04" db="EMBL/GenBank/DDBJ databases">
        <title>Rhodococcus oryzae sp. nov., a novel actinomycete isolated from rhizosphere soil of rice (Oryza sativa L.).</title>
        <authorList>
            <person name="Li C."/>
        </authorList>
    </citation>
    <scope>NUCLEOTIDE SEQUENCE [LARGE SCALE GENOMIC DNA]</scope>
    <source>
        <strain evidence="1 2">NEAU-CX67</strain>
    </source>
</reference>
<dbReference type="InterPro" id="IPR025543">
    <property type="entry name" value="Dodecin-like"/>
</dbReference>
<protein>
    <submittedName>
        <fullName evidence="1">Dodecin domain-containing protein</fullName>
    </submittedName>
</protein>
<keyword evidence="2" id="KW-1185">Reference proteome</keyword>
<dbReference type="Proteomes" id="UP000305109">
    <property type="component" value="Unassembled WGS sequence"/>
</dbReference>
<dbReference type="PANTHER" id="PTHR39324:SF1">
    <property type="entry name" value="CALCIUM DODECIN"/>
    <property type="match status" value="1"/>
</dbReference>
<dbReference type="InterPro" id="IPR009923">
    <property type="entry name" value="Dodecin"/>
</dbReference>
<gene>
    <name evidence="1" type="ORF">FCG67_09680</name>
</gene>
<accession>A0ABY2RKM9</accession>